<evidence type="ECO:0000256" key="5">
    <source>
        <dbReference type="PROSITE-ProRule" id="PRU00169"/>
    </source>
</evidence>
<evidence type="ECO:0000313" key="9">
    <source>
        <dbReference type="Proteomes" id="UP000261739"/>
    </source>
</evidence>
<dbReference type="Gene3D" id="3.40.50.2300">
    <property type="match status" value="1"/>
</dbReference>
<dbReference type="GO" id="GO:0003677">
    <property type="term" value="F:DNA binding"/>
    <property type="evidence" value="ECO:0007669"/>
    <property type="project" value="UniProtKB-KW"/>
</dbReference>
<dbReference type="PROSITE" id="PS00622">
    <property type="entry name" value="HTH_LUXR_1"/>
    <property type="match status" value="1"/>
</dbReference>
<evidence type="ECO:0000259" key="6">
    <source>
        <dbReference type="PROSITE" id="PS50043"/>
    </source>
</evidence>
<feature type="domain" description="Response regulatory" evidence="7">
    <location>
        <begin position="6"/>
        <end position="128"/>
    </location>
</feature>
<accession>A0A3D4T1E7</accession>
<dbReference type="PANTHER" id="PTHR43214:SF24">
    <property type="entry name" value="TRANSCRIPTIONAL REGULATORY PROTEIN NARL-RELATED"/>
    <property type="match status" value="1"/>
</dbReference>
<dbReference type="PROSITE" id="PS50043">
    <property type="entry name" value="HTH_LUXR_2"/>
    <property type="match status" value="1"/>
</dbReference>
<dbReference type="Pfam" id="PF00196">
    <property type="entry name" value="GerE"/>
    <property type="match status" value="1"/>
</dbReference>
<dbReference type="SUPFAM" id="SSF46894">
    <property type="entry name" value="C-terminal effector domain of the bipartite response regulators"/>
    <property type="match status" value="1"/>
</dbReference>
<dbReference type="AlphaFoldDB" id="A0A3D4T1E7"/>
<dbReference type="STRING" id="863239.GCA_000213935_01983"/>
<dbReference type="GO" id="GO:0006355">
    <property type="term" value="P:regulation of DNA-templated transcription"/>
    <property type="evidence" value="ECO:0007669"/>
    <property type="project" value="InterPro"/>
</dbReference>
<evidence type="ECO:0000313" key="8">
    <source>
        <dbReference type="EMBL" id="HCT15333.1"/>
    </source>
</evidence>
<sequence length="240" mass="25198">MTGHITVALADDQQLVRAGFAMVLDSQDDIDVVWQAADGAEAVRSAAQQPVDIILMDVQMPTLDGIAATRQIVDAGVTGPGGEPTRVVVLTTFDNDEYVMNSIAAGASGFLLKDADPEELIDAVRTVGEASAVISPKATARLLRQVRESGPVPAAPVVPGPDDDLGLVDPLTPREREILVLMATGSSNQEIAARLFVSLPTVKTHVGRVLAKTGSRDRVHAVLFAFRCGLVDPGSVLDGE</sequence>
<dbReference type="InterPro" id="IPR039420">
    <property type="entry name" value="WalR-like"/>
</dbReference>
<dbReference type="PRINTS" id="PR00038">
    <property type="entry name" value="HTHLUXR"/>
</dbReference>
<gene>
    <name evidence="8" type="ORF">DIW82_11290</name>
</gene>
<evidence type="ECO:0000256" key="4">
    <source>
        <dbReference type="ARBA" id="ARBA00023163"/>
    </source>
</evidence>
<dbReference type="RefSeq" id="WP_010119727.1">
    <property type="nucleotide sequence ID" value="NZ_DAITTW010000005.1"/>
</dbReference>
<dbReference type="SUPFAM" id="SSF52172">
    <property type="entry name" value="CheY-like"/>
    <property type="match status" value="1"/>
</dbReference>
<reference evidence="8 9" key="1">
    <citation type="journal article" date="2018" name="Nat. Biotechnol.">
        <title>A standardized bacterial taxonomy based on genome phylogeny substantially revises the tree of life.</title>
        <authorList>
            <person name="Parks D.H."/>
            <person name="Chuvochina M."/>
            <person name="Waite D.W."/>
            <person name="Rinke C."/>
            <person name="Skarshewski A."/>
            <person name="Chaumeil P.A."/>
            <person name="Hugenholtz P."/>
        </authorList>
    </citation>
    <scope>NUCLEOTIDE SEQUENCE [LARGE SCALE GENOMIC DNA]</scope>
    <source>
        <strain evidence="8">UBA11247</strain>
    </source>
</reference>
<dbReference type="InterPro" id="IPR016032">
    <property type="entry name" value="Sig_transdc_resp-reg_C-effctor"/>
</dbReference>
<feature type="modified residue" description="4-aspartylphosphate" evidence="5">
    <location>
        <position position="57"/>
    </location>
</feature>
<protein>
    <submittedName>
        <fullName evidence="8">DNA-binding response regulator</fullName>
    </submittedName>
</protein>
<comment type="caution">
    <text evidence="8">The sequence shown here is derived from an EMBL/GenBank/DDBJ whole genome shotgun (WGS) entry which is preliminary data.</text>
</comment>
<dbReference type="InterPro" id="IPR001789">
    <property type="entry name" value="Sig_transdc_resp-reg_receiver"/>
</dbReference>
<keyword evidence="1 5" id="KW-0597">Phosphoprotein</keyword>
<proteinExistence type="predicted"/>
<dbReference type="Proteomes" id="UP000261739">
    <property type="component" value="Unassembled WGS sequence"/>
</dbReference>
<evidence type="ECO:0000256" key="2">
    <source>
        <dbReference type="ARBA" id="ARBA00023015"/>
    </source>
</evidence>
<dbReference type="SMART" id="SM00421">
    <property type="entry name" value="HTH_LUXR"/>
    <property type="match status" value="1"/>
</dbReference>
<evidence type="ECO:0000256" key="3">
    <source>
        <dbReference type="ARBA" id="ARBA00023125"/>
    </source>
</evidence>
<dbReference type="CDD" id="cd17535">
    <property type="entry name" value="REC_NarL-like"/>
    <property type="match status" value="1"/>
</dbReference>
<name>A0A3D4T1E7_9CORY</name>
<dbReference type="InterPro" id="IPR058245">
    <property type="entry name" value="NreC/VraR/RcsB-like_REC"/>
</dbReference>
<evidence type="ECO:0000256" key="1">
    <source>
        <dbReference type="ARBA" id="ARBA00022553"/>
    </source>
</evidence>
<dbReference type="InterPro" id="IPR011006">
    <property type="entry name" value="CheY-like_superfamily"/>
</dbReference>
<dbReference type="PANTHER" id="PTHR43214">
    <property type="entry name" value="TWO-COMPONENT RESPONSE REGULATOR"/>
    <property type="match status" value="1"/>
</dbReference>
<dbReference type="CDD" id="cd06170">
    <property type="entry name" value="LuxR_C_like"/>
    <property type="match status" value="1"/>
</dbReference>
<feature type="domain" description="HTH luxR-type" evidence="6">
    <location>
        <begin position="164"/>
        <end position="229"/>
    </location>
</feature>
<keyword evidence="3 8" id="KW-0238">DNA-binding</keyword>
<evidence type="ECO:0000259" key="7">
    <source>
        <dbReference type="PROSITE" id="PS50110"/>
    </source>
</evidence>
<keyword evidence="4" id="KW-0804">Transcription</keyword>
<dbReference type="InterPro" id="IPR000792">
    <property type="entry name" value="Tscrpt_reg_LuxR_C"/>
</dbReference>
<keyword evidence="2" id="KW-0805">Transcription regulation</keyword>
<dbReference type="Pfam" id="PF00072">
    <property type="entry name" value="Response_reg"/>
    <property type="match status" value="1"/>
</dbReference>
<dbReference type="EMBL" id="DQID01000289">
    <property type="protein sequence ID" value="HCT15333.1"/>
    <property type="molecule type" value="Genomic_DNA"/>
</dbReference>
<dbReference type="PROSITE" id="PS50110">
    <property type="entry name" value="RESPONSE_REGULATORY"/>
    <property type="match status" value="1"/>
</dbReference>
<organism evidence="8 9">
    <name type="scientific">Corynebacterium nuruki</name>
    <dbReference type="NCBI Taxonomy" id="1032851"/>
    <lineage>
        <taxon>Bacteria</taxon>
        <taxon>Bacillati</taxon>
        <taxon>Actinomycetota</taxon>
        <taxon>Actinomycetes</taxon>
        <taxon>Mycobacteriales</taxon>
        <taxon>Corynebacteriaceae</taxon>
        <taxon>Corynebacterium</taxon>
    </lineage>
</organism>
<dbReference type="SMART" id="SM00448">
    <property type="entry name" value="REC"/>
    <property type="match status" value="1"/>
</dbReference>
<dbReference type="GO" id="GO:0000160">
    <property type="term" value="P:phosphorelay signal transduction system"/>
    <property type="evidence" value="ECO:0007669"/>
    <property type="project" value="InterPro"/>
</dbReference>